<dbReference type="Proteomes" id="UP000799438">
    <property type="component" value="Unassembled WGS sequence"/>
</dbReference>
<sequence>MSSEEESRRIFFAYRTVFTGKNARLRKAKHIRRVALQHWPKRKALLQGYGFRRTVRVLKTLLTSGRFESQTATNTRLNNTTVKDTQKCDKSIRFTKSAVVPHARLLQQDMDTTDYKIESISQESQGIKASKTPIKGEDNISFSVQRSQFPYKIQHDILSGIQNILEESCFDFARQRLPTVLSEQGWTCAAAGELTAWLFIFKRHSNSENLPFHNSTFDSISSHLRHLRNTAVHRTPLPTGELINLLQYAVKLTDMLRDPVRTRKLQDLLTQVQSHLHEMEQKKMLLESEISSQLFRIQKQQEALDIRKNYLLAYGAEEESRLTNIAGELLQGLIERIHTVNNDFQSNGGCPKETNVDGVISSHDLSWKVEEEDIESDEERLMLEL</sequence>
<organism evidence="1 2">
    <name type="scientific">Aplosporella prunicola CBS 121167</name>
    <dbReference type="NCBI Taxonomy" id="1176127"/>
    <lineage>
        <taxon>Eukaryota</taxon>
        <taxon>Fungi</taxon>
        <taxon>Dikarya</taxon>
        <taxon>Ascomycota</taxon>
        <taxon>Pezizomycotina</taxon>
        <taxon>Dothideomycetes</taxon>
        <taxon>Dothideomycetes incertae sedis</taxon>
        <taxon>Botryosphaeriales</taxon>
        <taxon>Aplosporellaceae</taxon>
        <taxon>Aplosporella</taxon>
    </lineage>
</organism>
<dbReference type="RefSeq" id="XP_033391195.1">
    <property type="nucleotide sequence ID" value="XM_033538539.1"/>
</dbReference>
<dbReference type="OrthoDB" id="5324651at2759"/>
<reference evidence="1" key="1">
    <citation type="journal article" date="2020" name="Stud. Mycol.">
        <title>101 Dothideomycetes genomes: a test case for predicting lifestyles and emergence of pathogens.</title>
        <authorList>
            <person name="Haridas S."/>
            <person name="Albert R."/>
            <person name="Binder M."/>
            <person name="Bloem J."/>
            <person name="Labutti K."/>
            <person name="Salamov A."/>
            <person name="Andreopoulos B."/>
            <person name="Baker S."/>
            <person name="Barry K."/>
            <person name="Bills G."/>
            <person name="Bluhm B."/>
            <person name="Cannon C."/>
            <person name="Castanera R."/>
            <person name="Culley D."/>
            <person name="Daum C."/>
            <person name="Ezra D."/>
            <person name="Gonzalez J."/>
            <person name="Henrissat B."/>
            <person name="Kuo A."/>
            <person name="Liang C."/>
            <person name="Lipzen A."/>
            <person name="Lutzoni F."/>
            <person name="Magnuson J."/>
            <person name="Mondo S."/>
            <person name="Nolan M."/>
            <person name="Ohm R."/>
            <person name="Pangilinan J."/>
            <person name="Park H.-J."/>
            <person name="Ramirez L."/>
            <person name="Alfaro M."/>
            <person name="Sun H."/>
            <person name="Tritt A."/>
            <person name="Yoshinaga Y."/>
            <person name="Zwiers L.-H."/>
            <person name="Turgeon B."/>
            <person name="Goodwin S."/>
            <person name="Spatafora J."/>
            <person name="Crous P."/>
            <person name="Grigoriev I."/>
        </authorList>
    </citation>
    <scope>NUCLEOTIDE SEQUENCE</scope>
    <source>
        <strain evidence="1">CBS 121167</strain>
    </source>
</reference>
<dbReference type="AlphaFoldDB" id="A0A6A6AXG8"/>
<proteinExistence type="predicted"/>
<name>A0A6A6AXG8_9PEZI</name>
<gene>
    <name evidence="1" type="ORF">K452DRAFT_260619</name>
</gene>
<accession>A0A6A6AXG8</accession>
<evidence type="ECO:0000313" key="1">
    <source>
        <dbReference type="EMBL" id="KAF2135477.1"/>
    </source>
</evidence>
<evidence type="ECO:0000313" key="2">
    <source>
        <dbReference type="Proteomes" id="UP000799438"/>
    </source>
</evidence>
<dbReference type="GeneID" id="54296035"/>
<keyword evidence="2" id="KW-1185">Reference proteome</keyword>
<dbReference type="EMBL" id="ML995580">
    <property type="protein sequence ID" value="KAF2135477.1"/>
    <property type="molecule type" value="Genomic_DNA"/>
</dbReference>
<protein>
    <submittedName>
        <fullName evidence="1">Uncharacterized protein</fullName>
    </submittedName>
</protein>